<dbReference type="InterPro" id="IPR011701">
    <property type="entry name" value="MFS"/>
</dbReference>
<reference evidence="3 4" key="1">
    <citation type="submission" date="2018-11" db="EMBL/GenBank/DDBJ databases">
        <title>Draft genome sequence of Gordonia sp. RS15-1S isolated from rice stems.</title>
        <authorList>
            <person name="Muangham S."/>
        </authorList>
    </citation>
    <scope>NUCLEOTIDE SEQUENCE [LARGE SCALE GENOMIC DNA]</scope>
    <source>
        <strain evidence="3 4">RS15-1S</strain>
    </source>
</reference>
<keyword evidence="2" id="KW-0472">Membrane</keyword>
<sequence length="199" mass="21290">MMIVGGVAPVLAPLLGGFLVDPIGWRGILGVVLAISVITLVSIACVITETPAPRSPARTPPRRPPGIDPRAARARTSPIQRHFRVLLRGDDGPSLDVAVRLSGRDGALQWRVRAGVRGQRSGPAGRQRTGRACGRHPRGTRARLRRNHRDVHCHHRFRTAGGDRRTTALAMSSVGANAGAASAVLAPCISGSAHWYRPW</sequence>
<feature type="region of interest" description="Disordered" evidence="1">
    <location>
        <begin position="116"/>
        <end position="137"/>
    </location>
</feature>
<dbReference type="AlphaFoldDB" id="A0A3N4GHV7"/>
<dbReference type="InterPro" id="IPR036259">
    <property type="entry name" value="MFS_trans_sf"/>
</dbReference>
<keyword evidence="4" id="KW-1185">Reference proteome</keyword>
<proteinExistence type="predicted"/>
<feature type="compositionally biased region" description="Pro residues" evidence="1">
    <location>
        <begin position="58"/>
        <end position="67"/>
    </location>
</feature>
<comment type="caution">
    <text evidence="3">The sequence shown here is derived from an EMBL/GenBank/DDBJ whole genome shotgun (WGS) entry which is preliminary data.</text>
</comment>
<feature type="region of interest" description="Disordered" evidence="1">
    <location>
        <begin position="51"/>
        <end position="75"/>
    </location>
</feature>
<keyword evidence="2" id="KW-1133">Transmembrane helix</keyword>
<dbReference type="EMBL" id="RKMH01000006">
    <property type="protein sequence ID" value="RPA62352.1"/>
    <property type="molecule type" value="Genomic_DNA"/>
</dbReference>
<feature type="transmembrane region" description="Helical" evidence="2">
    <location>
        <begin position="26"/>
        <end position="48"/>
    </location>
</feature>
<dbReference type="GO" id="GO:0022857">
    <property type="term" value="F:transmembrane transporter activity"/>
    <property type="evidence" value="ECO:0007669"/>
    <property type="project" value="InterPro"/>
</dbReference>
<dbReference type="OrthoDB" id="9814303at2"/>
<evidence type="ECO:0000256" key="1">
    <source>
        <dbReference type="SAM" id="MobiDB-lite"/>
    </source>
</evidence>
<evidence type="ECO:0000313" key="3">
    <source>
        <dbReference type="EMBL" id="RPA62352.1"/>
    </source>
</evidence>
<name>A0A3N4GHV7_9ACTN</name>
<organism evidence="3 4">
    <name type="scientific">Gordonia oryzae</name>
    <dbReference type="NCBI Taxonomy" id="2487349"/>
    <lineage>
        <taxon>Bacteria</taxon>
        <taxon>Bacillati</taxon>
        <taxon>Actinomycetota</taxon>
        <taxon>Actinomycetes</taxon>
        <taxon>Mycobacteriales</taxon>
        <taxon>Gordoniaceae</taxon>
        <taxon>Gordonia</taxon>
    </lineage>
</organism>
<accession>A0A3N4GHV7</accession>
<dbReference type="Pfam" id="PF07690">
    <property type="entry name" value="MFS_1"/>
    <property type="match status" value="1"/>
</dbReference>
<keyword evidence="2" id="KW-0812">Transmembrane</keyword>
<dbReference type="Proteomes" id="UP000267536">
    <property type="component" value="Unassembled WGS sequence"/>
</dbReference>
<gene>
    <name evidence="3" type="ORF">EF294_10205</name>
</gene>
<dbReference type="Gene3D" id="1.20.1250.20">
    <property type="entry name" value="MFS general substrate transporter like domains"/>
    <property type="match status" value="1"/>
</dbReference>
<protein>
    <recommendedName>
        <fullName evidence="5">MFS transporter</fullName>
    </recommendedName>
</protein>
<evidence type="ECO:0000313" key="4">
    <source>
        <dbReference type="Proteomes" id="UP000267536"/>
    </source>
</evidence>
<evidence type="ECO:0008006" key="5">
    <source>
        <dbReference type="Google" id="ProtNLM"/>
    </source>
</evidence>
<dbReference type="SUPFAM" id="SSF103473">
    <property type="entry name" value="MFS general substrate transporter"/>
    <property type="match status" value="1"/>
</dbReference>
<evidence type="ECO:0000256" key="2">
    <source>
        <dbReference type="SAM" id="Phobius"/>
    </source>
</evidence>